<sequence>MGEKGLLSPFMLKSLFWINALGTVYGYYWYWGQLQEVWDTKPAWMVLLVPDSPTASLFFTLAIGWLWLAPERRLSNPNTLIIRSFVEVFAVVTSFKYGIWAVAMIFGGQAQGDILNWQHYMLVASHLGMAAEALLYARFFRVRPGTLAAVAFWTLYNDLADYRFGIYPYLPNVLDDDLTVIQAFTMLLSVTGLCLAWWICGRRKRSK</sequence>
<name>A0ACC7NRM3_9BACL</name>
<keyword evidence="2" id="KW-1185">Reference proteome</keyword>
<dbReference type="Proteomes" id="UP001631969">
    <property type="component" value="Unassembled WGS sequence"/>
</dbReference>
<proteinExistence type="predicted"/>
<comment type="caution">
    <text evidence="1">The sequence shown here is derived from an EMBL/GenBank/DDBJ whole genome shotgun (WGS) entry which is preliminary data.</text>
</comment>
<evidence type="ECO:0000313" key="1">
    <source>
        <dbReference type="EMBL" id="MFM9326932.1"/>
    </source>
</evidence>
<evidence type="ECO:0000313" key="2">
    <source>
        <dbReference type="Proteomes" id="UP001631969"/>
    </source>
</evidence>
<reference evidence="1" key="1">
    <citation type="submission" date="2024-12" db="EMBL/GenBank/DDBJ databases">
        <authorList>
            <person name="Wu N."/>
        </authorList>
    </citation>
    <scope>NUCLEOTIDE SEQUENCE</scope>
    <source>
        <strain evidence="1">P15</strain>
    </source>
</reference>
<organism evidence="1 2">
    <name type="scientific">Paenibacillus mesotrionivorans</name>
    <dbReference type="NCBI Taxonomy" id="3160968"/>
    <lineage>
        <taxon>Bacteria</taxon>
        <taxon>Bacillati</taxon>
        <taxon>Bacillota</taxon>
        <taxon>Bacilli</taxon>
        <taxon>Bacillales</taxon>
        <taxon>Paenibacillaceae</taxon>
        <taxon>Paenibacillus</taxon>
    </lineage>
</organism>
<protein>
    <submittedName>
        <fullName evidence="1">DUF1405 domain-containing protein</fullName>
    </submittedName>
</protein>
<accession>A0ACC7NRM3</accession>
<dbReference type="EMBL" id="JBJURJ010000001">
    <property type="protein sequence ID" value="MFM9326932.1"/>
    <property type="molecule type" value="Genomic_DNA"/>
</dbReference>
<gene>
    <name evidence="1" type="ORF">ACI1P1_01335</name>
</gene>